<keyword evidence="2" id="KW-0963">Cytoplasm</keyword>
<organism evidence="5 6">
    <name type="scientific">Tritrichomonas musculus</name>
    <dbReference type="NCBI Taxonomy" id="1915356"/>
    <lineage>
        <taxon>Eukaryota</taxon>
        <taxon>Metamonada</taxon>
        <taxon>Parabasalia</taxon>
        <taxon>Tritrichomonadida</taxon>
        <taxon>Tritrichomonadidae</taxon>
        <taxon>Tritrichomonas</taxon>
    </lineage>
</organism>
<dbReference type="PANTHER" id="PTHR12085">
    <property type="entry name" value="SERINE/THREONINE-PROTEIN PHOSPHATASE 2A REGULATORY SUBUNIT B'' SUBUNIT GAMMA"/>
    <property type="match status" value="1"/>
</dbReference>
<reference evidence="5 6" key="1">
    <citation type="submission" date="2024-04" db="EMBL/GenBank/DDBJ databases">
        <title>Tritrichomonas musculus Genome.</title>
        <authorList>
            <person name="Alves-Ferreira E."/>
            <person name="Grigg M."/>
            <person name="Lorenzi H."/>
            <person name="Galac M."/>
        </authorList>
    </citation>
    <scope>NUCLEOTIDE SEQUENCE [LARGE SCALE GENOMIC DNA]</scope>
    <source>
        <strain evidence="5 6">EAF2021</strain>
    </source>
</reference>
<dbReference type="Gene3D" id="1.10.238.10">
    <property type="entry name" value="EF-hand"/>
    <property type="match status" value="1"/>
</dbReference>
<evidence type="ECO:0000313" key="6">
    <source>
        <dbReference type="Proteomes" id="UP001470230"/>
    </source>
</evidence>
<evidence type="ECO:0000259" key="4">
    <source>
        <dbReference type="PROSITE" id="PS50222"/>
    </source>
</evidence>
<gene>
    <name evidence="5" type="ORF">M9Y10_033738</name>
</gene>
<dbReference type="PANTHER" id="PTHR12085:SF3">
    <property type="entry name" value="SERINE_THREONINE-PROTEIN PHOSPHATASE 2A REGULATORY SUBUNIT B'' SUBUNIT GAMMA"/>
    <property type="match status" value="1"/>
</dbReference>
<proteinExistence type="predicted"/>
<dbReference type="InterPro" id="IPR002048">
    <property type="entry name" value="EF_hand_dom"/>
</dbReference>
<dbReference type="InterPro" id="IPR039865">
    <property type="entry name" value="PPP2R3C"/>
</dbReference>
<dbReference type="InterPro" id="IPR018247">
    <property type="entry name" value="EF_Hand_1_Ca_BS"/>
</dbReference>
<dbReference type="SUPFAM" id="SSF47473">
    <property type="entry name" value="EF-hand"/>
    <property type="match status" value="1"/>
</dbReference>
<keyword evidence="3" id="KW-0106">Calcium</keyword>
<name>A0ABR2KCZ5_9EUKA</name>
<evidence type="ECO:0000313" key="5">
    <source>
        <dbReference type="EMBL" id="KAK8888997.1"/>
    </source>
</evidence>
<evidence type="ECO:0000256" key="3">
    <source>
        <dbReference type="ARBA" id="ARBA00022837"/>
    </source>
</evidence>
<evidence type="ECO:0000256" key="2">
    <source>
        <dbReference type="ARBA" id="ARBA00022490"/>
    </source>
</evidence>
<dbReference type="InterPro" id="IPR011992">
    <property type="entry name" value="EF-hand-dom_pair"/>
</dbReference>
<dbReference type="PROSITE" id="PS50222">
    <property type="entry name" value="EF_HAND_2"/>
    <property type="match status" value="1"/>
</dbReference>
<feature type="domain" description="EF-hand" evidence="4">
    <location>
        <begin position="310"/>
        <end position="345"/>
    </location>
</feature>
<accession>A0ABR2KCZ5</accession>
<protein>
    <submittedName>
        <fullName evidence="5">Serine/threonine-protein phosphatase 2A regulatory subunit B'' subunit gamma</fullName>
    </submittedName>
</protein>
<keyword evidence="6" id="KW-1185">Reference proteome</keyword>
<dbReference type="PROSITE" id="PS00018">
    <property type="entry name" value="EF_HAND_1"/>
    <property type="match status" value="1"/>
</dbReference>
<sequence>MATSSFIDQIKAHSSAEVAEEYIKIFNSITSSKNVIPSFYIKKNISKKVMVDALIQKKMQQYKKKIITDEDINFIQNELTRYENCKFSSINFAFIGNQLGEEKSKIFSKSILNQFETKTGDFDIISYIGFLKYFSKTQYSMLHFIRIDETFNNIFTKKQLRDFIKLCIPQICSLKELSNDFIEIYTIITSEYLIFDIYPVYINGFPVRDLLCSTMFRRFIEMDNFDLSTNPLSKHNVQELYNLFQTYTSNDNGRHMQADLINKESLICINSYHFTQVFIDRLFETSCLVNCEYFDLTLFLRFYFSLMEMNKRNGTHFFFKLIDIDEDGMIGFSDILYFFKANIDESGLEIDFESFLSEIYDLVSCNENYVSEEKLSESEKRSSFINLLIDVNSFTNWAREDYIDDDIGIEQDDFYS</sequence>
<evidence type="ECO:0000256" key="1">
    <source>
        <dbReference type="ARBA" id="ARBA00004496"/>
    </source>
</evidence>
<comment type="subcellular location">
    <subcellularLocation>
        <location evidence="1">Cytoplasm</location>
    </subcellularLocation>
</comment>
<dbReference type="Proteomes" id="UP001470230">
    <property type="component" value="Unassembled WGS sequence"/>
</dbReference>
<comment type="caution">
    <text evidence="5">The sequence shown here is derived from an EMBL/GenBank/DDBJ whole genome shotgun (WGS) entry which is preliminary data.</text>
</comment>
<dbReference type="EMBL" id="JAPFFF010000005">
    <property type="protein sequence ID" value="KAK8888997.1"/>
    <property type="molecule type" value="Genomic_DNA"/>
</dbReference>